<comment type="caution">
    <text evidence="2">The sequence shown here is derived from an EMBL/GenBank/DDBJ whole genome shotgun (WGS) entry which is preliminary data.</text>
</comment>
<organism evidence="2 3">
    <name type="scientific">Actinoplanes subglobosus</name>
    <dbReference type="NCBI Taxonomy" id="1547892"/>
    <lineage>
        <taxon>Bacteria</taxon>
        <taxon>Bacillati</taxon>
        <taxon>Actinomycetota</taxon>
        <taxon>Actinomycetes</taxon>
        <taxon>Micromonosporales</taxon>
        <taxon>Micromonosporaceae</taxon>
        <taxon>Actinoplanes</taxon>
    </lineage>
</organism>
<feature type="transmembrane region" description="Helical" evidence="1">
    <location>
        <begin position="18"/>
        <end position="38"/>
    </location>
</feature>
<evidence type="ECO:0000256" key="1">
    <source>
        <dbReference type="SAM" id="Phobius"/>
    </source>
</evidence>
<protein>
    <submittedName>
        <fullName evidence="2">Uncharacterized protein</fullName>
    </submittedName>
</protein>
<dbReference type="Proteomes" id="UP001595867">
    <property type="component" value="Unassembled WGS sequence"/>
</dbReference>
<keyword evidence="1" id="KW-0472">Membrane</keyword>
<proteinExistence type="predicted"/>
<dbReference type="RefSeq" id="WP_378067780.1">
    <property type="nucleotide sequence ID" value="NZ_JBHSBL010000016.1"/>
</dbReference>
<evidence type="ECO:0000313" key="2">
    <source>
        <dbReference type="EMBL" id="MFC4066809.1"/>
    </source>
</evidence>
<gene>
    <name evidence="2" type="ORF">ACFO0C_17865</name>
</gene>
<keyword evidence="1" id="KW-1133">Transmembrane helix</keyword>
<evidence type="ECO:0000313" key="3">
    <source>
        <dbReference type="Proteomes" id="UP001595867"/>
    </source>
</evidence>
<reference evidence="3" key="1">
    <citation type="journal article" date="2019" name="Int. J. Syst. Evol. Microbiol.">
        <title>The Global Catalogue of Microorganisms (GCM) 10K type strain sequencing project: providing services to taxonomists for standard genome sequencing and annotation.</title>
        <authorList>
            <consortium name="The Broad Institute Genomics Platform"/>
            <consortium name="The Broad Institute Genome Sequencing Center for Infectious Disease"/>
            <person name="Wu L."/>
            <person name="Ma J."/>
        </authorList>
    </citation>
    <scope>NUCLEOTIDE SEQUENCE [LARGE SCALE GENOMIC DNA]</scope>
    <source>
        <strain evidence="3">TBRC 5832</strain>
    </source>
</reference>
<dbReference type="EMBL" id="JBHSBL010000016">
    <property type="protein sequence ID" value="MFC4066809.1"/>
    <property type="molecule type" value="Genomic_DNA"/>
</dbReference>
<keyword evidence="1" id="KW-0812">Transmembrane</keyword>
<accession>A0ABV8IRG8</accession>
<name>A0ABV8IRG8_9ACTN</name>
<keyword evidence="3" id="KW-1185">Reference proteome</keyword>
<sequence length="74" mass="8048">MNPVCLPEPAPRRRPGQVVIVLAVLLLAMTFCVTLLAMQASAELTITLLGAVAAITAQLSRLLPGTRPWSRRRR</sequence>